<evidence type="ECO:0000313" key="2">
    <source>
        <dbReference type="Proteomes" id="UP000520156"/>
    </source>
</evidence>
<keyword evidence="2" id="KW-1185">Reference proteome</keyword>
<name>A0A7X1FBQ1_9SPHN</name>
<dbReference type="RefSeq" id="WP_185684981.1">
    <property type="nucleotide sequence ID" value="NZ_JACLAU010000061.1"/>
</dbReference>
<dbReference type="AlphaFoldDB" id="A0A7X1FBQ1"/>
<proteinExistence type="predicted"/>
<gene>
    <name evidence="1" type="ORF">H7F49_18160</name>
</gene>
<protein>
    <submittedName>
        <fullName evidence="1">Uncharacterized protein</fullName>
    </submittedName>
</protein>
<dbReference type="Proteomes" id="UP000520156">
    <property type="component" value="Unassembled WGS sequence"/>
</dbReference>
<evidence type="ECO:0000313" key="1">
    <source>
        <dbReference type="EMBL" id="MBC2653609.1"/>
    </source>
</evidence>
<comment type="caution">
    <text evidence="1">The sequence shown here is derived from an EMBL/GenBank/DDBJ whole genome shotgun (WGS) entry which is preliminary data.</text>
</comment>
<dbReference type="EMBL" id="JACLAU010000061">
    <property type="protein sequence ID" value="MBC2653609.1"/>
    <property type="molecule type" value="Genomic_DNA"/>
</dbReference>
<accession>A0A7X1FBQ1</accession>
<sequence>MSTVEERRRPDLFEGRLKLNAMALPSHTTFVRMVEGDETSWSEKDAFEAEIDFADRAALLDLVNLAARTPGLRRKDIGARYQVEAESRFAETYRLARVLRRGARKFSFENEEIRVRARVKRDVVNDIDSAFFAATPNSTALSRLMLEGGSRWYTMQDGVTVPSNGPAGAAFLNKYPTSSGDPDKVMRAAAFAGWVLAPIHSGKSLEEIADLVQRYTRLK</sequence>
<reference evidence="1 2" key="1">
    <citation type="submission" date="2020-08" db="EMBL/GenBank/DDBJ databases">
        <title>The genome sequence of Novosphingobium flavum 4Y4.</title>
        <authorList>
            <person name="Liu Y."/>
        </authorList>
    </citation>
    <scope>NUCLEOTIDE SEQUENCE [LARGE SCALE GENOMIC DNA]</scope>
    <source>
        <strain evidence="1 2">4Y4</strain>
    </source>
</reference>
<organism evidence="1 2">
    <name type="scientific">Novosphingobium aerophilum</name>
    <dbReference type="NCBI Taxonomy" id="2839843"/>
    <lineage>
        <taxon>Bacteria</taxon>
        <taxon>Pseudomonadati</taxon>
        <taxon>Pseudomonadota</taxon>
        <taxon>Alphaproteobacteria</taxon>
        <taxon>Sphingomonadales</taxon>
        <taxon>Sphingomonadaceae</taxon>
        <taxon>Novosphingobium</taxon>
    </lineage>
</organism>